<dbReference type="SUPFAM" id="SSF47598">
    <property type="entry name" value="Ribbon-helix-helix"/>
    <property type="match status" value="1"/>
</dbReference>
<protein>
    <recommendedName>
        <fullName evidence="2">Ribbon-helix-helix protein CopG domain-containing protein</fullName>
    </recommendedName>
</protein>
<gene>
    <name evidence="1" type="ORF">MNBD_UNCLBAC01-2012</name>
</gene>
<dbReference type="InterPro" id="IPR010985">
    <property type="entry name" value="Ribbon_hlx_hlx"/>
</dbReference>
<organism evidence="1">
    <name type="scientific">hydrothermal vent metagenome</name>
    <dbReference type="NCBI Taxonomy" id="652676"/>
    <lineage>
        <taxon>unclassified sequences</taxon>
        <taxon>metagenomes</taxon>
        <taxon>ecological metagenomes</taxon>
    </lineage>
</organism>
<evidence type="ECO:0008006" key="2">
    <source>
        <dbReference type="Google" id="ProtNLM"/>
    </source>
</evidence>
<proteinExistence type="predicted"/>
<reference evidence="1" key="1">
    <citation type="submission" date="2018-06" db="EMBL/GenBank/DDBJ databases">
        <authorList>
            <person name="Zhirakovskaya E."/>
        </authorList>
    </citation>
    <scope>NUCLEOTIDE SEQUENCE</scope>
</reference>
<evidence type="ECO:0000313" key="1">
    <source>
        <dbReference type="EMBL" id="VAX38224.1"/>
    </source>
</evidence>
<dbReference type="EMBL" id="UOGJ01000153">
    <property type="protein sequence ID" value="VAX38224.1"/>
    <property type="molecule type" value="Genomic_DNA"/>
</dbReference>
<dbReference type="GO" id="GO:0006355">
    <property type="term" value="P:regulation of DNA-templated transcription"/>
    <property type="evidence" value="ECO:0007669"/>
    <property type="project" value="InterPro"/>
</dbReference>
<dbReference type="AlphaFoldDB" id="A0A3B1DQ23"/>
<sequence length="75" mass="8735">MSNITISVPDDLLKAGREYAKEHHTSLNALIRKTLEKTVVKSQDKTWLQECFQHMDDVQADSKGKKWTREDLYDV</sequence>
<name>A0A3B1DQ23_9ZZZZ</name>
<accession>A0A3B1DQ23</accession>